<dbReference type="GO" id="GO:0004806">
    <property type="term" value="F:triacylglycerol lipase activity"/>
    <property type="evidence" value="ECO:0007669"/>
    <property type="project" value="InterPro"/>
</dbReference>
<proteinExistence type="predicted"/>
<sequence length="542" mass="61831">MPRTARDSWTAWTAAQIAWLSSIVYALLDLIKELYSFWHPRFMSYIFTPSERQQLFAKLKEAKSFDEWNSIALAIDTLDSNDVWRTNSADENYDYKLIASMLLKIDMIKSDGRYTELADVLHSLLFRNLGSVAAPELFTRAYAGTKLLIEDYIESVISALEVLKDCPDIDLKSFLRDSRQSYGRTALVMRGDPLFGMCHLGVVRSLLTNSLLPTVVAGAAMSSTVAAFVCSMPEDQLVAAIDSIPYEVPKVGRCDKFDQKDGKNTDEPIGSLTEGAYRSLYTNEALMFYEYVQEKLGDMTFEESFKVSGRVLNILILPENAKSGTFFNYLSAPKVLIRSAILASIGTDVLPYHHDVDLYIKDYDNVVRKHPDSPCNFFPANQKSYVPPRESPYTRLAELFNVNNYVVSVSRPYFAPLLLSEFKYRGKPRLWQRVLTLLRISVQYRIAQFADLGLVSQQLKSMLVDEIIPCNLQVNIVPEANSLLRDLLLVFDSTSVTHKLNHWIQWGERSTWPHMSCIWVRSKLEYVLLDLQKEQEQDQTNS</sequence>
<comment type="caution">
    <text evidence="2">The sequence shown here is derived from an EMBL/GenBank/DDBJ whole genome shotgun (WGS) entry which is preliminary data.</text>
</comment>
<dbReference type="InterPro" id="IPR016035">
    <property type="entry name" value="Acyl_Trfase/lysoPLipase"/>
</dbReference>
<accession>A0AAV5RQZ9</accession>
<name>A0AAV5RQZ9_STABA</name>
<reference evidence="2 3" key="1">
    <citation type="journal article" date="2023" name="Elife">
        <title>Identification of key yeast species and microbe-microbe interactions impacting larval growth of Drosophila in the wild.</title>
        <authorList>
            <person name="Mure A."/>
            <person name="Sugiura Y."/>
            <person name="Maeda R."/>
            <person name="Honda K."/>
            <person name="Sakurai N."/>
            <person name="Takahashi Y."/>
            <person name="Watada M."/>
            <person name="Katoh T."/>
            <person name="Gotoh A."/>
            <person name="Gotoh Y."/>
            <person name="Taniguchi I."/>
            <person name="Nakamura K."/>
            <person name="Hayashi T."/>
            <person name="Katayama T."/>
            <person name="Uemura T."/>
            <person name="Hattori Y."/>
        </authorList>
    </citation>
    <scope>NUCLEOTIDE SEQUENCE [LARGE SCALE GENOMIC DNA]</scope>
    <source>
        <strain evidence="2 3">SB-73</strain>
    </source>
</reference>
<dbReference type="GO" id="GO:0006629">
    <property type="term" value="P:lipid metabolic process"/>
    <property type="evidence" value="ECO:0007669"/>
    <property type="project" value="InterPro"/>
</dbReference>
<dbReference type="AlphaFoldDB" id="A0AAV5RQZ9"/>
<evidence type="ECO:0000313" key="3">
    <source>
        <dbReference type="Proteomes" id="UP001362899"/>
    </source>
</evidence>
<keyword evidence="3" id="KW-1185">Reference proteome</keyword>
<evidence type="ECO:0000313" key="2">
    <source>
        <dbReference type="EMBL" id="GMM52954.1"/>
    </source>
</evidence>
<dbReference type="EMBL" id="BTGC01000008">
    <property type="protein sequence ID" value="GMM52954.1"/>
    <property type="molecule type" value="Genomic_DNA"/>
</dbReference>
<gene>
    <name evidence="2" type="ORF">DASB73_039170</name>
</gene>
<dbReference type="Proteomes" id="UP001362899">
    <property type="component" value="Unassembled WGS sequence"/>
</dbReference>
<dbReference type="Pfam" id="PF11815">
    <property type="entry name" value="DUF3336"/>
    <property type="match status" value="1"/>
</dbReference>
<keyword evidence="2" id="KW-0012">Acyltransferase</keyword>
<protein>
    <submittedName>
        <fullName evidence="2">Bifunctional triglyceride lipase/lysophosphatidylethanolamine acyltransferase</fullName>
    </submittedName>
</protein>
<feature type="domain" description="Triacylglycerol lipase N-terminal" evidence="1">
    <location>
        <begin position="50"/>
        <end position="172"/>
    </location>
</feature>
<keyword evidence="2" id="KW-0808">Transferase</keyword>
<dbReference type="SUPFAM" id="SSF52151">
    <property type="entry name" value="FabD/lysophospholipase-like"/>
    <property type="match status" value="1"/>
</dbReference>
<organism evidence="2 3">
    <name type="scientific">Starmerella bacillaris</name>
    <name type="common">Yeast</name>
    <name type="synonym">Candida zemplinina</name>
    <dbReference type="NCBI Taxonomy" id="1247836"/>
    <lineage>
        <taxon>Eukaryota</taxon>
        <taxon>Fungi</taxon>
        <taxon>Dikarya</taxon>
        <taxon>Ascomycota</taxon>
        <taxon>Saccharomycotina</taxon>
        <taxon>Dipodascomycetes</taxon>
        <taxon>Dipodascales</taxon>
        <taxon>Trichomonascaceae</taxon>
        <taxon>Starmerella</taxon>
    </lineage>
</organism>
<dbReference type="PANTHER" id="PTHR14226:SF44">
    <property type="entry name" value="TRIACYLGLYCEROL LIPASE 3"/>
    <property type="match status" value="1"/>
</dbReference>
<evidence type="ECO:0000259" key="1">
    <source>
        <dbReference type="Pfam" id="PF11815"/>
    </source>
</evidence>
<dbReference type="GO" id="GO:0016746">
    <property type="term" value="F:acyltransferase activity"/>
    <property type="evidence" value="ECO:0007669"/>
    <property type="project" value="UniProtKB-KW"/>
</dbReference>
<dbReference type="InterPro" id="IPR021771">
    <property type="entry name" value="Triacylglycerol_lipase_N"/>
</dbReference>
<dbReference type="PANTHER" id="PTHR14226">
    <property type="entry name" value="NEUROPATHY TARGET ESTERASE/SWISS CHEESE D.MELANOGASTER"/>
    <property type="match status" value="1"/>
</dbReference>
<dbReference type="InterPro" id="IPR050301">
    <property type="entry name" value="NTE"/>
</dbReference>